<reference evidence="1" key="1">
    <citation type="submission" date="2014-05" db="EMBL/GenBank/DDBJ databases">
        <authorList>
            <person name="Chronopoulou M."/>
        </authorList>
    </citation>
    <scope>NUCLEOTIDE SEQUENCE</scope>
    <source>
        <tissue evidence="1">Whole organism</tissue>
    </source>
</reference>
<name>A0A0K2VBJ1_LEPSM</name>
<proteinExistence type="predicted"/>
<evidence type="ECO:0000313" key="1">
    <source>
        <dbReference type="EMBL" id="CDW47557.1"/>
    </source>
</evidence>
<organism evidence="1">
    <name type="scientific">Lepeophtheirus salmonis</name>
    <name type="common">Salmon louse</name>
    <name type="synonym">Caligus salmonis</name>
    <dbReference type="NCBI Taxonomy" id="72036"/>
    <lineage>
        <taxon>Eukaryota</taxon>
        <taxon>Metazoa</taxon>
        <taxon>Ecdysozoa</taxon>
        <taxon>Arthropoda</taxon>
        <taxon>Crustacea</taxon>
        <taxon>Multicrustacea</taxon>
        <taxon>Hexanauplia</taxon>
        <taxon>Copepoda</taxon>
        <taxon>Siphonostomatoida</taxon>
        <taxon>Caligidae</taxon>
        <taxon>Lepeophtheirus</taxon>
    </lineage>
</organism>
<sequence>MLFQIVSELIGSTCSNGIIDVFHLNPG</sequence>
<protein>
    <submittedName>
        <fullName evidence="1">Uncharacterized protein</fullName>
    </submittedName>
</protein>
<accession>A0A0K2VBJ1</accession>
<dbReference type="AlphaFoldDB" id="A0A0K2VBJ1"/>
<dbReference type="EMBL" id="HACA01030196">
    <property type="protein sequence ID" value="CDW47557.1"/>
    <property type="molecule type" value="Transcribed_RNA"/>
</dbReference>